<reference evidence="2 3" key="1">
    <citation type="journal article" date="2023" name="BMC Biol.">
        <title>The compact genome of the sponge Oopsacas minuta (Hexactinellida) is lacking key metazoan core genes.</title>
        <authorList>
            <person name="Santini S."/>
            <person name="Schenkelaars Q."/>
            <person name="Jourda C."/>
            <person name="Duchesne M."/>
            <person name="Belahbib H."/>
            <person name="Rocher C."/>
            <person name="Selva M."/>
            <person name="Riesgo A."/>
            <person name="Vervoort M."/>
            <person name="Leys S.P."/>
            <person name="Kodjabachian L."/>
            <person name="Le Bivic A."/>
            <person name="Borchiellini C."/>
            <person name="Claverie J.M."/>
            <person name="Renard E."/>
        </authorList>
    </citation>
    <scope>NUCLEOTIDE SEQUENCE [LARGE SCALE GENOMIC DNA]</scope>
    <source>
        <strain evidence="2">SPO-2</strain>
    </source>
</reference>
<dbReference type="GO" id="GO:0005737">
    <property type="term" value="C:cytoplasm"/>
    <property type="evidence" value="ECO:0007669"/>
    <property type="project" value="TreeGrafter"/>
</dbReference>
<dbReference type="Proteomes" id="UP001165289">
    <property type="component" value="Unassembled WGS sequence"/>
</dbReference>
<dbReference type="AlphaFoldDB" id="A0AAV7JKD8"/>
<keyword evidence="3" id="KW-1185">Reference proteome</keyword>
<comment type="caution">
    <text evidence="2">The sequence shown here is derived from an EMBL/GenBank/DDBJ whole genome shotgun (WGS) entry which is preliminary data.</text>
</comment>
<accession>A0AAV7JKD8</accession>
<dbReference type="PANTHER" id="PTHR11215:SF1">
    <property type="entry name" value="MYG1 EXONUCLEASE"/>
    <property type="match status" value="1"/>
</dbReference>
<comment type="similarity">
    <text evidence="1">Belongs to the MYG1 family.</text>
</comment>
<evidence type="ECO:0000313" key="2">
    <source>
        <dbReference type="EMBL" id="KAI6648911.1"/>
    </source>
</evidence>
<dbReference type="EMBL" id="JAKMXF010000324">
    <property type="protein sequence ID" value="KAI6648911.1"/>
    <property type="molecule type" value="Genomic_DNA"/>
</dbReference>
<protein>
    <submittedName>
        <fullName evidence="2">UPF0160 protein MYG1, mitochondrial isoform X2</fullName>
    </submittedName>
</protein>
<proteinExistence type="inferred from homology"/>
<evidence type="ECO:0000313" key="3">
    <source>
        <dbReference type="Proteomes" id="UP001165289"/>
    </source>
</evidence>
<dbReference type="GO" id="GO:0005634">
    <property type="term" value="C:nucleus"/>
    <property type="evidence" value="ECO:0007669"/>
    <property type="project" value="TreeGrafter"/>
</dbReference>
<name>A0AAV7JKD8_9METZ</name>
<sequence length="348" mass="40023">MRRFFYSMAELINIKTIGTHNGTFHCDDALACYMLKTLPECNEAKIIRSRDLKVLDECDIIVDVGAVFDPSKHRYDHHQREFKETMHSLSSGKYQWSTKLSSAGLVYFHFGHRVISKISSLPLEDPNLEIIYRKMYEQFMEEIDANDNGISQCDGQPKFKITTTVSARVSYLLPAWNEVGRTFDEIFPEAMELVGSEFTSRVKSLINAWLPTKYIVEQALMHSLEIDPSGEIILLSQYCPWKDHLFDIEIARRLIGTVKYVLYEGEQGMWRIQCVAKQFQHFVNRKSLPEPWRGLRDSELSEVSGIHGCTFVHSSGFTGGNVSKEGVILMAKRALEFEEELCEVKKIE</sequence>
<dbReference type="InterPro" id="IPR003226">
    <property type="entry name" value="MYG1_exonuclease"/>
</dbReference>
<dbReference type="PANTHER" id="PTHR11215">
    <property type="entry name" value="METAL DEPENDENT HYDROLASE - RELATED"/>
    <property type="match status" value="1"/>
</dbReference>
<gene>
    <name evidence="2" type="ORF">LOD99_6984</name>
</gene>
<evidence type="ECO:0000256" key="1">
    <source>
        <dbReference type="ARBA" id="ARBA00010105"/>
    </source>
</evidence>
<organism evidence="2 3">
    <name type="scientific">Oopsacas minuta</name>
    <dbReference type="NCBI Taxonomy" id="111878"/>
    <lineage>
        <taxon>Eukaryota</taxon>
        <taxon>Metazoa</taxon>
        <taxon>Porifera</taxon>
        <taxon>Hexactinellida</taxon>
        <taxon>Hexasterophora</taxon>
        <taxon>Lyssacinosida</taxon>
        <taxon>Leucopsacidae</taxon>
        <taxon>Oopsacas</taxon>
    </lineage>
</organism>
<dbReference type="Pfam" id="PF03690">
    <property type="entry name" value="MYG1_exonuc"/>
    <property type="match status" value="1"/>
</dbReference>